<comment type="subunit">
    <text evidence="4">Homotetramer.</text>
</comment>
<gene>
    <name evidence="5" type="ORF">X907_0109</name>
</gene>
<dbReference type="GO" id="GO:0006793">
    <property type="term" value="P:phosphorus metabolic process"/>
    <property type="evidence" value="ECO:0007669"/>
    <property type="project" value="InterPro"/>
</dbReference>
<keyword evidence="2 4" id="KW-0808">Transferase</keyword>
<comment type="similarity">
    <text evidence="1 4">Belongs to the polyphosphate kinase 2 (PPK2) family. Class I subfamily.</text>
</comment>
<evidence type="ECO:0000256" key="2">
    <source>
        <dbReference type="ARBA" id="ARBA00022679"/>
    </source>
</evidence>
<dbReference type="InterPro" id="IPR022486">
    <property type="entry name" value="PPK2_PA0141"/>
</dbReference>
<evidence type="ECO:0000256" key="3">
    <source>
        <dbReference type="ARBA" id="ARBA00022777"/>
    </source>
</evidence>
<dbReference type="Gene3D" id="3.40.50.300">
    <property type="entry name" value="P-loop containing nucleotide triphosphate hydrolases"/>
    <property type="match status" value="1"/>
</dbReference>
<comment type="function">
    <text evidence="4">Uses inorganic polyphosphate (polyP) as a donor to convert GDP to GTP or ADP to ATP.</text>
</comment>
<dbReference type="PIRSF" id="PIRSF028756">
    <property type="entry name" value="PPK2_prd"/>
    <property type="match status" value="1"/>
</dbReference>
<dbReference type="EC" id="2.7.4.-" evidence="4"/>
<dbReference type="SUPFAM" id="SSF52540">
    <property type="entry name" value="P-loop containing nucleoside triphosphate hydrolases"/>
    <property type="match status" value="1"/>
</dbReference>
<name>A0A3T0E5S2_9PROT</name>
<dbReference type="PANTHER" id="PTHR34383:SF1">
    <property type="entry name" value="ADP-POLYPHOSPHATE PHOSPHOTRANSFERASE"/>
    <property type="match status" value="1"/>
</dbReference>
<dbReference type="InterPro" id="IPR027417">
    <property type="entry name" value="P-loop_NTPase"/>
</dbReference>
<reference evidence="5 6" key="1">
    <citation type="submission" date="2016-12" db="EMBL/GenBank/DDBJ databases">
        <title>The genome of dimorphic prosthecate Glycocaulis alkaliphilus 6b-8t, isolated from crude oil dictates its adaptability in petroleum environments.</title>
        <authorList>
            <person name="Wu X.-L."/>
            <person name="Geng S."/>
        </authorList>
    </citation>
    <scope>NUCLEOTIDE SEQUENCE [LARGE SCALE GENOMIC DNA]</scope>
    <source>
        <strain evidence="5 6">6B-8</strain>
    </source>
</reference>
<evidence type="ECO:0000256" key="1">
    <source>
        <dbReference type="ARBA" id="ARBA00009924"/>
    </source>
</evidence>
<dbReference type="InterPro" id="IPR016898">
    <property type="entry name" value="Polyphosphate_phosphotransfera"/>
</dbReference>
<dbReference type="OrthoDB" id="9775224at2"/>
<evidence type="ECO:0000256" key="4">
    <source>
        <dbReference type="RuleBase" id="RU369062"/>
    </source>
</evidence>
<dbReference type="NCBIfam" id="TIGR03707">
    <property type="entry name" value="PPK2_P_aer"/>
    <property type="match status" value="1"/>
</dbReference>
<dbReference type="InterPro" id="IPR022488">
    <property type="entry name" value="PPK2-related"/>
</dbReference>
<keyword evidence="6" id="KW-1185">Reference proteome</keyword>
<dbReference type="Pfam" id="PF03976">
    <property type="entry name" value="PPK2"/>
    <property type="match status" value="1"/>
</dbReference>
<dbReference type="PANTHER" id="PTHR34383">
    <property type="entry name" value="POLYPHOSPHATE:AMP PHOSPHOTRANSFERASE-RELATED"/>
    <property type="match status" value="1"/>
</dbReference>
<organism evidence="5 6">
    <name type="scientific">Glycocaulis alkaliphilus</name>
    <dbReference type="NCBI Taxonomy" id="1434191"/>
    <lineage>
        <taxon>Bacteria</taxon>
        <taxon>Pseudomonadati</taxon>
        <taxon>Pseudomonadota</taxon>
        <taxon>Alphaproteobacteria</taxon>
        <taxon>Maricaulales</taxon>
        <taxon>Maricaulaceae</taxon>
        <taxon>Glycocaulis</taxon>
    </lineage>
</organism>
<dbReference type="AlphaFoldDB" id="A0A3T0E5S2"/>
<dbReference type="Proteomes" id="UP000286954">
    <property type="component" value="Chromosome"/>
</dbReference>
<protein>
    <recommendedName>
        <fullName evidence="4">ADP/GDP-polyphosphate phosphotransferase</fullName>
        <ecNumber evidence="4">2.7.4.-</ecNumber>
    </recommendedName>
    <alternativeName>
        <fullName evidence="4">Polyphosphate kinase PPK2</fullName>
    </alternativeName>
</protein>
<keyword evidence="3 4" id="KW-0418">Kinase</keyword>
<accession>A0A3T0E5S2</accession>
<sequence length="251" mass="28835">MDKKTYKKELRRLQIGMVVLQRRLISTEGRLLVIIEGRDAAGKDGTIRRIVKHRSPRNTRVVALGKPTERDQTSWYFQRWAAQLPAGGETVFFNRSWYNRAGVEPVMGFCTDAEYRTFLGDAGPFEHMLTEDGLILLKYYLDISREEQAQRLEDRRTNPLKTWKTSPVDAVALEKFDEYSKARNIMLAATGDPVPWRVVNADSKRATRLAIMRDILQSAPCPDLPVDYGDPDPAILRRWSADDRPDAHLHH</sequence>
<dbReference type="KEGG" id="gak:X907_0109"/>
<dbReference type="RefSeq" id="WP_127565125.1">
    <property type="nucleotide sequence ID" value="NZ_BMFB01000004.1"/>
</dbReference>
<evidence type="ECO:0000313" key="5">
    <source>
        <dbReference type="EMBL" id="AZU02659.1"/>
    </source>
</evidence>
<dbReference type="GO" id="GO:0008976">
    <property type="term" value="F:polyphosphate kinase activity"/>
    <property type="evidence" value="ECO:0007669"/>
    <property type="project" value="UniProtKB-UniRule"/>
</dbReference>
<evidence type="ECO:0000313" key="6">
    <source>
        <dbReference type="Proteomes" id="UP000286954"/>
    </source>
</evidence>
<dbReference type="EMBL" id="CP018911">
    <property type="protein sequence ID" value="AZU02659.1"/>
    <property type="molecule type" value="Genomic_DNA"/>
</dbReference>
<proteinExistence type="inferred from homology"/>